<reference evidence="3" key="2">
    <citation type="journal article" date="2019" name="IMA Fungus">
        <title>Genome sequencing and comparison of five Tilletia species to identify candidate genes for the detection of regulated species infecting wheat.</title>
        <authorList>
            <person name="Nguyen H.D.T."/>
            <person name="Sultana T."/>
            <person name="Kesanakurti P."/>
            <person name="Hambleton S."/>
        </authorList>
    </citation>
    <scope>NUCLEOTIDE SEQUENCE</scope>
    <source>
        <strain evidence="3">DAOMC 238032</strain>
    </source>
</reference>
<dbReference type="PANTHER" id="PTHR48462">
    <property type="entry name" value="PROTEIN, PUTATIVE-RELATED"/>
    <property type="match status" value="1"/>
</dbReference>
<comment type="caution">
    <text evidence="3">The sequence shown here is derived from an EMBL/GenBank/DDBJ whole genome shotgun (WGS) entry which is preliminary data.</text>
</comment>
<evidence type="ECO:0000259" key="2">
    <source>
        <dbReference type="PROSITE" id="PS50878"/>
    </source>
</evidence>
<proteinExistence type="predicted"/>
<dbReference type="AlphaFoldDB" id="A0A8T8SYC8"/>
<protein>
    <recommendedName>
        <fullName evidence="2">Reverse transcriptase domain-containing protein</fullName>
    </recommendedName>
</protein>
<feature type="non-terminal residue" evidence="3">
    <location>
        <position position="884"/>
    </location>
</feature>
<feature type="domain" description="Reverse transcriptase" evidence="2">
    <location>
        <begin position="348"/>
        <end position="591"/>
    </location>
</feature>
<evidence type="ECO:0000313" key="4">
    <source>
        <dbReference type="Proteomes" id="UP000077671"/>
    </source>
</evidence>
<feature type="region of interest" description="Disordered" evidence="1">
    <location>
        <begin position="724"/>
        <end position="747"/>
    </location>
</feature>
<evidence type="ECO:0000256" key="1">
    <source>
        <dbReference type="SAM" id="MobiDB-lite"/>
    </source>
</evidence>
<dbReference type="PANTHER" id="PTHR48462:SF1">
    <property type="entry name" value="PROTEIN, PUTATIVE-RELATED"/>
    <property type="match status" value="1"/>
</dbReference>
<dbReference type="EMBL" id="LWDD02001265">
    <property type="protein sequence ID" value="KAE8250163.1"/>
    <property type="molecule type" value="Genomic_DNA"/>
</dbReference>
<dbReference type="InterPro" id="IPR043502">
    <property type="entry name" value="DNA/RNA_pol_sf"/>
</dbReference>
<dbReference type="Pfam" id="PF00078">
    <property type="entry name" value="RVT_1"/>
    <property type="match status" value="1"/>
</dbReference>
<dbReference type="InterPro" id="IPR000477">
    <property type="entry name" value="RT_dom"/>
</dbReference>
<accession>A0A8T8SYC8</accession>
<reference evidence="3" key="1">
    <citation type="submission" date="2016-04" db="EMBL/GenBank/DDBJ databases">
        <authorList>
            <person name="Nguyen H.D."/>
            <person name="Kesanakurti P."/>
            <person name="Cullis J."/>
            <person name="Levesque C.A."/>
            <person name="Hambleton S."/>
        </authorList>
    </citation>
    <scope>NUCLEOTIDE SEQUENCE</scope>
    <source>
        <strain evidence="3">DAOMC 238032</strain>
    </source>
</reference>
<feature type="region of interest" description="Disordered" evidence="1">
    <location>
        <begin position="204"/>
        <end position="237"/>
    </location>
</feature>
<dbReference type="Proteomes" id="UP000077671">
    <property type="component" value="Unassembled WGS sequence"/>
</dbReference>
<organism evidence="3 4">
    <name type="scientific">Tilletia caries</name>
    <name type="common">wheat bunt fungus</name>
    <dbReference type="NCBI Taxonomy" id="13290"/>
    <lineage>
        <taxon>Eukaryota</taxon>
        <taxon>Fungi</taxon>
        <taxon>Dikarya</taxon>
        <taxon>Basidiomycota</taxon>
        <taxon>Ustilaginomycotina</taxon>
        <taxon>Exobasidiomycetes</taxon>
        <taxon>Tilletiales</taxon>
        <taxon>Tilletiaceae</taxon>
        <taxon>Tilletia</taxon>
    </lineage>
</organism>
<dbReference type="SUPFAM" id="SSF56672">
    <property type="entry name" value="DNA/RNA polymerases"/>
    <property type="match status" value="1"/>
</dbReference>
<evidence type="ECO:0000313" key="3">
    <source>
        <dbReference type="EMBL" id="KAE8250163.1"/>
    </source>
</evidence>
<sequence>MPAVRRACPAPVCEGATFNDLGSHIRHWHSSGRSDRLTDTQLASISYVSCPACQNYYRRAADGTPNDHNCTCASCGVDLGRGRAVAHDCSLPDSAHPGTTQDALDEADVAAFLGGEVPAPAAASPAAPGPAFPPAEDLSDEAALEEFVLLLGMANTTLPTGLTKDWRALCGKLAQRYMNNPSTRALLDILAAPKIALARLRSPRPQHKITARMHGYPDVPRPPPRKRSLGPSSDRQVSELVHRQLKKGYARRAARVLRAESSIAPLTEDVLAQLRNKHPEGPVNAFQAEGRNPRQHHLAAEKMDVLGVFKSFNREVSGGCSGWTQPLLKIALEEDLFVQFIQLLCRQMALGSAPGRVLLGAASLTPLNKTGGGVRPIAAGELLYRLCAKILLKVLPPSDALLPSQLGVGSPGGVEPIVRLLERFVDGVEGESEFGFLILLDFSNAFNALCRATMSKAILKHCNTLHHFAKWRYNQPSPLFPSGSTTDHHLLSSQGLPQGDPFGPLFFSVTVRDLAAELQDFLGENARLVCYFDDWTILAKDPGVLEKVKAFFARKASAGQSCGLDLSSTKCRELSRDEVQRDGVQVLGTMIGGVEARARFLREKVADEVEVLGRLRSLGRQDALLLLTKSIQHTLRHLLRTLNTDGITNPWHNLDHALHDALVFVRGSSAHDEEVDRILFSLPARLGGCAVPLYAHIAPHARAAMRAESDHTLATRQLLQPCASPVLPRPASLDDTADEERGPRQRDRLKPVWAGMLAFLAVGPSEDSPPRSIDQLVTVLGHSSPLGRRWLSVFPFDINSQLSDREVQVGLQLRTLQPMPHARCLDCGQRASHGHDDICAMVTHRRVKRHNTAARFMDDGLQRVPGTMVIREPHLIGDNHRTDL</sequence>
<dbReference type="PROSITE" id="PS50878">
    <property type="entry name" value="RT_POL"/>
    <property type="match status" value="1"/>
</dbReference>
<name>A0A8T8SYC8_9BASI</name>
<gene>
    <name evidence="3" type="ORF">A4X03_0g6505</name>
</gene>